<feature type="transmembrane region" description="Helical" evidence="6">
    <location>
        <begin position="44"/>
        <end position="60"/>
    </location>
</feature>
<dbReference type="Pfam" id="PF04193">
    <property type="entry name" value="PQ-loop"/>
    <property type="match status" value="1"/>
</dbReference>
<feature type="transmembrane region" description="Helical" evidence="6">
    <location>
        <begin position="6"/>
        <end position="24"/>
    </location>
</feature>
<feature type="compositionally biased region" description="Polar residues" evidence="5">
    <location>
        <begin position="678"/>
        <end position="696"/>
    </location>
</feature>
<comment type="subcellular location">
    <subcellularLocation>
        <location evidence="1">Membrane</location>
        <topology evidence="1">Multi-pass membrane protein</topology>
    </subcellularLocation>
</comment>
<feature type="compositionally biased region" description="Low complexity" evidence="5">
    <location>
        <begin position="659"/>
        <end position="670"/>
    </location>
</feature>
<feature type="region of interest" description="Disordered" evidence="5">
    <location>
        <begin position="456"/>
        <end position="509"/>
    </location>
</feature>
<feature type="compositionally biased region" description="Polar residues" evidence="5">
    <location>
        <begin position="320"/>
        <end position="334"/>
    </location>
</feature>
<keyword evidence="8" id="KW-1185">Reference proteome</keyword>
<comment type="caution">
    <text evidence="7">The sequence shown here is derived from an EMBL/GenBank/DDBJ whole genome shotgun (WGS) entry which is preliminary data.</text>
</comment>
<accession>A0A1Y1VFV0</accession>
<proteinExistence type="predicted"/>
<dbReference type="Proteomes" id="UP000193719">
    <property type="component" value="Unassembled WGS sequence"/>
</dbReference>
<feature type="region of interest" description="Disordered" evidence="5">
    <location>
        <begin position="644"/>
        <end position="696"/>
    </location>
</feature>
<evidence type="ECO:0000313" key="7">
    <source>
        <dbReference type="EMBL" id="ORX55296.1"/>
    </source>
</evidence>
<evidence type="ECO:0000256" key="4">
    <source>
        <dbReference type="ARBA" id="ARBA00023136"/>
    </source>
</evidence>
<dbReference type="GO" id="GO:0005829">
    <property type="term" value="C:cytosol"/>
    <property type="evidence" value="ECO:0007669"/>
    <property type="project" value="GOC"/>
</dbReference>
<feature type="transmembrane region" description="Helical" evidence="6">
    <location>
        <begin position="132"/>
        <end position="150"/>
    </location>
</feature>
<feature type="transmembrane region" description="Helical" evidence="6">
    <location>
        <begin position="193"/>
        <end position="214"/>
    </location>
</feature>
<dbReference type="GO" id="GO:0005768">
    <property type="term" value="C:endosome"/>
    <property type="evidence" value="ECO:0007669"/>
    <property type="project" value="TreeGrafter"/>
</dbReference>
<dbReference type="SMART" id="SM00679">
    <property type="entry name" value="CTNS"/>
    <property type="match status" value="1"/>
</dbReference>
<feature type="transmembrane region" description="Helical" evidence="6">
    <location>
        <begin position="66"/>
        <end position="85"/>
    </location>
</feature>
<evidence type="ECO:0000256" key="3">
    <source>
        <dbReference type="ARBA" id="ARBA00022989"/>
    </source>
</evidence>
<dbReference type="STRING" id="1754191.A0A1Y1VFV0"/>
<feature type="region of interest" description="Disordered" evidence="5">
    <location>
        <begin position="548"/>
        <end position="603"/>
    </location>
</feature>
<feature type="compositionally biased region" description="Basic residues" evidence="5">
    <location>
        <begin position="476"/>
        <end position="489"/>
    </location>
</feature>
<keyword evidence="2 6" id="KW-0812">Transmembrane</keyword>
<dbReference type="GO" id="GO:0042147">
    <property type="term" value="P:retrograde transport, endosome to Golgi"/>
    <property type="evidence" value="ECO:0007669"/>
    <property type="project" value="TreeGrafter"/>
</dbReference>
<evidence type="ECO:0000256" key="6">
    <source>
        <dbReference type="SAM" id="Phobius"/>
    </source>
</evidence>
<reference evidence="7 8" key="1">
    <citation type="submission" date="2016-08" db="EMBL/GenBank/DDBJ databases">
        <title>Genomes of anaerobic fungi encode conserved fungal cellulosomes for biomass hydrolysis.</title>
        <authorList>
            <consortium name="DOE Joint Genome Institute"/>
            <person name="Haitjema C.H."/>
            <person name="Gilmore S.P."/>
            <person name="Henske J.K."/>
            <person name="Solomon K.V."/>
            <person name="De Groot R."/>
            <person name="Kuo A."/>
            <person name="Mondo S.J."/>
            <person name="Salamov A.A."/>
            <person name="Labutti K."/>
            <person name="Zhao Z."/>
            <person name="Chiniquy J."/>
            <person name="Barry K."/>
            <person name="Brewer H.M."/>
            <person name="Purvine S.O."/>
            <person name="Wright A.T."/>
            <person name="Boxma B."/>
            <person name="Van Alen T."/>
            <person name="Hackstein J.H."/>
            <person name="Baker S.E."/>
            <person name="Grigoriev I.V."/>
            <person name="O'Malley M.A."/>
        </authorList>
    </citation>
    <scope>NUCLEOTIDE SEQUENCE [LARGE SCALE GENOMIC DNA]</scope>
    <source>
        <strain evidence="8">finn</strain>
    </source>
</reference>
<feature type="region of interest" description="Disordered" evidence="5">
    <location>
        <begin position="313"/>
        <end position="376"/>
    </location>
</feature>
<name>A0A1Y1VFV0_9FUNG</name>
<feature type="compositionally biased region" description="Low complexity" evidence="5">
    <location>
        <begin position="559"/>
        <end position="593"/>
    </location>
</feature>
<feature type="compositionally biased region" description="Acidic residues" evidence="5">
    <location>
        <begin position="367"/>
        <end position="376"/>
    </location>
</feature>
<dbReference type="AlphaFoldDB" id="A0A1Y1VFV0"/>
<evidence type="ECO:0008006" key="9">
    <source>
        <dbReference type="Google" id="ProtNLM"/>
    </source>
</evidence>
<keyword evidence="4 6" id="KW-0472">Membrane</keyword>
<gene>
    <name evidence="7" type="ORF">BCR36DRAFT_402915</name>
</gene>
<feature type="transmembrane region" description="Helical" evidence="6">
    <location>
        <begin position="106"/>
        <end position="126"/>
    </location>
</feature>
<dbReference type="EMBL" id="MCFH01000009">
    <property type="protein sequence ID" value="ORX55296.1"/>
    <property type="molecule type" value="Genomic_DNA"/>
</dbReference>
<protein>
    <recommendedName>
        <fullName evidence="9">PQ-loop-domain-containing protein</fullName>
    </recommendedName>
</protein>
<evidence type="ECO:0000256" key="1">
    <source>
        <dbReference type="ARBA" id="ARBA00004141"/>
    </source>
</evidence>
<dbReference type="GO" id="GO:0045332">
    <property type="term" value="P:phospholipid translocation"/>
    <property type="evidence" value="ECO:0007669"/>
    <property type="project" value="TreeGrafter"/>
</dbReference>
<sequence>MDINTFIQRVIQVSMVVFPVSPYYDQYKKLKHDPEGKKGFSRHVCGLLLIANVFKMFFWYGKRFDITLLCQSISMFIVQFILIHASKLDMRIIYLKTGKEWIYKSFTLYLVLIILISIVLSILGYYFNNSYVYLEIIGFIGISIEAAVPIPQAIRNYNNKSVKGFSKMVLIVWFTGDICKVCYHGFMHTPHQFFLCGLFQLFMDVVITSQWLYYSGSGVDWYDCYARKYGLYYVNEDMDDDEYSEYSFDNNSYQKCNTSSSSFDSNSFDYSSGANSTNMSPISTLKVNDHDGNGKYSFLKNKDDNMDHIIGNTKTEDNGLFTSNIQSSSNNKENLSLPIKSPYDRKNSQSSVSTFFSAGDEATGNDGDIEKESDEEDQRLIAVASANYATSDIKNDSPNNILNTNEDIDYEKCSTVQSLNSSIFTNKKDQNYYNYISDHADYSSCISDVDRYSPLSPPINGLSEDPGFLTDPNNQKRTKHHNHRHHRHSNNSSAEKSKHTPSLSTKRSKGNYGIDKSIFEYLQDGYGKLNPRLNEISFNNKTSITRTTTASNATDKTKINNLSSSNNDIMISIPDNSNNNNNSNDSNDNVDNNRQSPTKKLISNIVKKTFKNIVRKKKEFPYNQLEDENNNNDVELDSYEYSNQYSEQDPLKSLESEDNSNSNSNDNFNFDNKKHSNVINTNKENPNINSIDTINNQTKKNSYESLLVPKSQNTEESPSSFSNIQLQLNDNQNKIIDNSKPPSLSNKRKLHIQTQITTNNENTNIETSAVTPHSSMKSSTISTIISHTKPIGAATSKLISSSSAVINNTINNMQNTKRAKAKANAEAAFQAEIDTAFDGDDFDRDIRDGIGFNSIKNKSYNRKKEHDSNVSCYSSVASVDSSTEVRGQTNNFKNKLKTWTGFTINEVDYTESESKTPKVI</sequence>
<dbReference type="InterPro" id="IPR052241">
    <property type="entry name" value="SLC66/Scramblase_ANY1"/>
</dbReference>
<dbReference type="Gene3D" id="1.20.1280.290">
    <property type="match status" value="1"/>
</dbReference>
<dbReference type="GO" id="GO:0005802">
    <property type="term" value="C:trans-Golgi network"/>
    <property type="evidence" value="ECO:0007669"/>
    <property type="project" value="TreeGrafter"/>
</dbReference>
<reference evidence="7 8" key="2">
    <citation type="submission" date="2016-08" db="EMBL/GenBank/DDBJ databases">
        <title>Pervasive Adenine N6-methylation of Active Genes in Fungi.</title>
        <authorList>
            <consortium name="DOE Joint Genome Institute"/>
            <person name="Mondo S.J."/>
            <person name="Dannebaum R.O."/>
            <person name="Kuo R.C."/>
            <person name="Labutti K."/>
            <person name="Haridas S."/>
            <person name="Kuo A."/>
            <person name="Salamov A."/>
            <person name="Ahrendt S.R."/>
            <person name="Lipzen A."/>
            <person name="Sullivan W."/>
            <person name="Andreopoulos W.B."/>
            <person name="Clum A."/>
            <person name="Lindquist E."/>
            <person name="Daum C."/>
            <person name="Ramamoorthy G.K."/>
            <person name="Gryganskyi A."/>
            <person name="Culley D."/>
            <person name="Magnuson J.K."/>
            <person name="James T.Y."/>
            <person name="O'Malley M.A."/>
            <person name="Stajich J.E."/>
            <person name="Spatafora J.W."/>
            <person name="Visel A."/>
            <person name="Grigoriev I.V."/>
        </authorList>
    </citation>
    <scope>NUCLEOTIDE SEQUENCE [LARGE SCALE GENOMIC DNA]</scope>
    <source>
        <strain evidence="8">finn</strain>
    </source>
</reference>
<dbReference type="OrthoDB" id="292213at2759"/>
<evidence type="ECO:0000256" key="5">
    <source>
        <dbReference type="SAM" id="MobiDB-lite"/>
    </source>
</evidence>
<dbReference type="GO" id="GO:0016020">
    <property type="term" value="C:membrane"/>
    <property type="evidence" value="ECO:0007669"/>
    <property type="project" value="UniProtKB-SubCell"/>
</dbReference>
<keyword evidence="3 6" id="KW-1133">Transmembrane helix</keyword>
<evidence type="ECO:0000256" key="2">
    <source>
        <dbReference type="ARBA" id="ARBA00022692"/>
    </source>
</evidence>
<dbReference type="PANTHER" id="PTHR14856:SF9">
    <property type="entry name" value="PQ-LOOP REPEAT-CONTAINING PROTEIN 1"/>
    <property type="match status" value="1"/>
</dbReference>
<evidence type="ECO:0000313" key="8">
    <source>
        <dbReference type="Proteomes" id="UP000193719"/>
    </source>
</evidence>
<dbReference type="InterPro" id="IPR006603">
    <property type="entry name" value="PQ-loop_rpt"/>
</dbReference>
<dbReference type="PANTHER" id="PTHR14856">
    <property type="entry name" value="PQ-LOOP REPEAT-CONTAINING PROTEIN 1-LIKE PROTEIN"/>
    <property type="match status" value="1"/>
</dbReference>
<organism evidence="7 8">
    <name type="scientific">Piromyces finnis</name>
    <dbReference type="NCBI Taxonomy" id="1754191"/>
    <lineage>
        <taxon>Eukaryota</taxon>
        <taxon>Fungi</taxon>
        <taxon>Fungi incertae sedis</taxon>
        <taxon>Chytridiomycota</taxon>
        <taxon>Chytridiomycota incertae sedis</taxon>
        <taxon>Neocallimastigomycetes</taxon>
        <taxon>Neocallimastigales</taxon>
        <taxon>Neocallimastigaceae</taxon>
        <taxon>Piromyces</taxon>
    </lineage>
</organism>